<organism evidence="1 2">
    <name type="scientific">Dioscorea zingiberensis</name>
    <dbReference type="NCBI Taxonomy" id="325984"/>
    <lineage>
        <taxon>Eukaryota</taxon>
        <taxon>Viridiplantae</taxon>
        <taxon>Streptophyta</taxon>
        <taxon>Embryophyta</taxon>
        <taxon>Tracheophyta</taxon>
        <taxon>Spermatophyta</taxon>
        <taxon>Magnoliopsida</taxon>
        <taxon>Liliopsida</taxon>
        <taxon>Dioscoreales</taxon>
        <taxon>Dioscoreaceae</taxon>
        <taxon>Dioscorea</taxon>
    </lineage>
</organism>
<reference evidence="1" key="2">
    <citation type="journal article" date="2022" name="Hortic Res">
        <title>The genome of Dioscorea zingiberensis sheds light on the biosynthesis, origin and evolution of the medicinally important diosgenin saponins.</title>
        <authorList>
            <person name="Li Y."/>
            <person name="Tan C."/>
            <person name="Li Z."/>
            <person name="Guo J."/>
            <person name="Li S."/>
            <person name="Chen X."/>
            <person name="Wang C."/>
            <person name="Dai X."/>
            <person name="Yang H."/>
            <person name="Song W."/>
            <person name="Hou L."/>
            <person name="Xu J."/>
            <person name="Tong Z."/>
            <person name="Xu A."/>
            <person name="Yuan X."/>
            <person name="Wang W."/>
            <person name="Yang Q."/>
            <person name="Chen L."/>
            <person name="Sun Z."/>
            <person name="Wang K."/>
            <person name="Pan B."/>
            <person name="Chen J."/>
            <person name="Bao Y."/>
            <person name="Liu F."/>
            <person name="Qi X."/>
            <person name="Gang D.R."/>
            <person name="Wen J."/>
            <person name="Li J."/>
        </authorList>
    </citation>
    <scope>NUCLEOTIDE SEQUENCE</scope>
    <source>
        <strain evidence="1">Dzin_1.0</strain>
    </source>
</reference>
<dbReference type="EMBL" id="JAGGNH010000001">
    <property type="protein sequence ID" value="KAJ0985800.1"/>
    <property type="molecule type" value="Genomic_DNA"/>
</dbReference>
<reference evidence="1" key="1">
    <citation type="submission" date="2021-03" db="EMBL/GenBank/DDBJ databases">
        <authorList>
            <person name="Li Z."/>
            <person name="Yang C."/>
        </authorList>
    </citation>
    <scope>NUCLEOTIDE SEQUENCE</scope>
    <source>
        <strain evidence="1">Dzin_1.0</strain>
        <tissue evidence="1">Leaf</tissue>
    </source>
</reference>
<dbReference type="Proteomes" id="UP001085076">
    <property type="component" value="Miscellaneous, Linkage group lg01"/>
</dbReference>
<sequence>METAQQQQSIWGHLPLLVDSSSKESVEYILQALWRTRHTGLDSVDRTIIRDMLHLPDDSHLDPLLLCLRMLIRRCVYDKISKDDIQKLFPQEVLPELQRLLTLLLQKFQREWREDVLNEQVSLPRLKVMTCDVVNENVDSNNQFPVINLKLQGDNHPLSGETEIKFQLGKDALETMLKSMYSIRDQWSNGVDAPNVTSQQPDAGGT</sequence>
<proteinExistence type="predicted"/>
<dbReference type="InterPro" id="IPR037360">
    <property type="entry name" value="COMMD9"/>
</dbReference>
<keyword evidence="2" id="KW-1185">Reference proteome</keyword>
<dbReference type="PANTHER" id="PTHR15663">
    <property type="entry name" value="COMM DOMAIN-CONTAINING PROTEIN 9"/>
    <property type="match status" value="1"/>
</dbReference>
<name>A0A9D5HQQ5_9LILI</name>
<accession>A0A9D5HQQ5</accession>
<dbReference type="PANTHER" id="PTHR15663:SF4">
    <property type="entry name" value="COMM DOMAIN-CONTAINING PROTEIN 9"/>
    <property type="match status" value="1"/>
</dbReference>
<gene>
    <name evidence="1" type="ORF">J5N97_004156</name>
</gene>
<comment type="caution">
    <text evidence="1">The sequence shown here is derived from an EMBL/GenBank/DDBJ whole genome shotgun (WGS) entry which is preliminary data.</text>
</comment>
<protein>
    <recommendedName>
        <fullName evidence="3">COMM domain-containing protein</fullName>
    </recommendedName>
</protein>
<evidence type="ECO:0008006" key="3">
    <source>
        <dbReference type="Google" id="ProtNLM"/>
    </source>
</evidence>
<evidence type="ECO:0000313" key="1">
    <source>
        <dbReference type="EMBL" id="KAJ0985800.1"/>
    </source>
</evidence>
<dbReference type="AlphaFoldDB" id="A0A9D5HQQ5"/>
<evidence type="ECO:0000313" key="2">
    <source>
        <dbReference type="Proteomes" id="UP001085076"/>
    </source>
</evidence>
<dbReference type="OrthoDB" id="64318at2759"/>